<organism evidence="2 3">
    <name type="scientific">candidate division TA06 bacterium SM23_40</name>
    <dbReference type="NCBI Taxonomy" id="1703774"/>
    <lineage>
        <taxon>Bacteria</taxon>
        <taxon>Bacteria division TA06</taxon>
    </lineage>
</organism>
<evidence type="ECO:0000256" key="1">
    <source>
        <dbReference type="SAM" id="Phobius"/>
    </source>
</evidence>
<dbReference type="CDD" id="cd15482">
    <property type="entry name" value="Sialidase_non-viral"/>
    <property type="match status" value="1"/>
</dbReference>
<sequence length="727" mass="81759">MERLSRGGTVCAVAVMAAALMFGIWVRDVSADPTTDYVIASDYVECMRDSLAPLGTRYQNFWNNGVTQTHGGHLTIGTGIWQLLPNSTTSFGICEGDDTEDNISTEPDKPTFFEYYNKANSYHPDSNKTFYVGGKTWRDTIACSVDPEFGRSVGGRVVIYPQDETAPADTATYRVLINTLSTYHPHLVLVNFKDVDRYGHWADPDDERGEPSDYYRAIVVADSLVWNLWKWLDAEWNTFYKGKTTLIVTTDHGRHDDDHGGFYHHGGICHGCRHLFLIAVGPDTPEETVVTRYAYQIDICPTVGELLGFYYPHARGSALSEMLEFEPSHQTGTNYGAGQDDVRITSTDSISVSPKIASSATGDTLHVVYADKSDGEFEIMYAYSTNSGSDWSSPAQISTDTAIDAQVPSICMIGQDVHTVWMESRLHKDGQADSVPRWYLCHSRTTDCGGHWSNVIPVASSKYERVPVREKPSWTIWDPSINYDGGNKMCAAALYGIERNKNRIVSFYSTNGGAHWDTSWVDTLAWVPQHLDLASESYQNDDWGFAAWCDLDTLATGLKGYAWYIKFNRSSNGGAYWFDLRDLHKDSTYVADPTVATDLPYVVVSWALWDGDNAKWQTYCGRSEDVGDHWEDEAVLSSDSTAIDPELIFASDNNFYDFWAEYDRSGTPVDAHIVYRYSTDGGEHWSSNQYRLSDGQSYSLRPHACKHKGVVWEDYRHGTWEIYFDSP</sequence>
<name>A0A0S8G7M7_UNCT6</name>
<evidence type="ECO:0008006" key="4">
    <source>
        <dbReference type="Google" id="ProtNLM"/>
    </source>
</evidence>
<protein>
    <recommendedName>
        <fullName evidence="4">Sulfatase N-terminal domain-containing protein</fullName>
    </recommendedName>
</protein>
<dbReference type="AlphaFoldDB" id="A0A0S8G7M7"/>
<dbReference type="SUPFAM" id="SSF50939">
    <property type="entry name" value="Sialidases"/>
    <property type="match status" value="2"/>
</dbReference>
<evidence type="ECO:0000313" key="3">
    <source>
        <dbReference type="Proteomes" id="UP000051717"/>
    </source>
</evidence>
<dbReference type="InterPro" id="IPR017850">
    <property type="entry name" value="Alkaline_phosphatase_core_sf"/>
</dbReference>
<dbReference type="Gene3D" id="3.40.720.10">
    <property type="entry name" value="Alkaline Phosphatase, subunit A"/>
    <property type="match status" value="1"/>
</dbReference>
<keyword evidence="1" id="KW-0472">Membrane</keyword>
<dbReference type="SUPFAM" id="SSF53649">
    <property type="entry name" value="Alkaline phosphatase-like"/>
    <property type="match status" value="1"/>
</dbReference>
<reference evidence="2 3" key="1">
    <citation type="journal article" date="2015" name="Microbiome">
        <title>Genomic resolution of linkages in carbon, nitrogen, and sulfur cycling among widespread estuary sediment bacteria.</title>
        <authorList>
            <person name="Baker B.J."/>
            <person name="Lazar C.S."/>
            <person name="Teske A.P."/>
            <person name="Dick G.J."/>
        </authorList>
    </citation>
    <scope>NUCLEOTIDE SEQUENCE [LARGE SCALE GENOMIC DNA]</scope>
    <source>
        <strain evidence="2">SM23_40</strain>
    </source>
</reference>
<feature type="transmembrane region" description="Helical" evidence="1">
    <location>
        <begin position="7"/>
        <end position="26"/>
    </location>
</feature>
<dbReference type="Proteomes" id="UP000051717">
    <property type="component" value="Unassembled WGS sequence"/>
</dbReference>
<comment type="caution">
    <text evidence="2">The sequence shown here is derived from an EMBL/GenBank/DDBJ whole genome shotgun (WGS) entry which is preliminary data.</text>
</comment>
<proteinExistence type="predicted"/>
<keyword evidence="1" id="KW-1133">Transmembrane helix</keyword>
<gene>
    <name evidence="2" type="ORF">AMJ82_09890</name>
</gene>
<accession>A0A0S8G7M7</accession>
<evidence type="ECO:0000313" key="2">
    <source>
        <dbReference type="EMBL" id="KPK67786.1"/>
    </source>
</evidence>
<dbReference type="InterPro" id="IPR036278">
    <property type="entry name" value="Sialidase_sf"/>
</dbReference>
<dbReference type="EMBL" id="LJUI01000107">
    <property type="protein sequence ID" value="KPK67786.1"/>
    <property type="molecule type" value="Genomic_DNA"/>
</dbReference>
<keyword evidence="1" id="KW-0812">Transmembrane</keyword>